<proteinExistence type="predicted"/>
<comment type="caution">
    <text evidence="2">The sequence shown here is derived from an EMBL/GenBank/DDBJ whole genome shotgun (WGS) entry which is preliminary data.</text>
</comment>
<sequence length="89" mass="9236">MNPTYPAAHLTTGDRGADEVRSPGCSWHWEVYARVLAGLRAARGEPGPCDPATLAAAEAVMSELAPITDALARVPAPRTTISACPAGPR</sequence>
<organism evidence="2 3">
    <name type="scientific">Actinomycetospora termitidis</name>
    <dbReference type="NCBI Taxonomy" id="3053470"/>
    <lineage>
        <taxon>Bacteria</taxon>
        <taxon>Bacillati</taxon>
        <taxon>Actinomycetota</taxon>
        <taxon>Actinomycetes</taxon>
        <taxon>Pseudonocardiales</taxon>
        <taxon>Pseudonocardiaceae</taxon>
        <taxon>Actinomycetospora</taxon>
    </lineage>
</organism>
<accession>A0ABT7MIB3</accession>
<feature type="region of interest" description="Disordered" evidence="1">
    <location>
        <begin position="1"/>
        <end position="20"/>
    </location>
</feature>
<dbReference type="Proteomes" id="UP001231924">
    <property type="component" value="Unassembled WGS sequence"/>
</dbReference>
<evidence type="ECO:0000256" key="1">
    <source>
        <dbReference type="SAM" id="MobiDB-lite"/>
    </source>
</evidence>
<keyword evidence="3" id="KW-1185">Reference proteome</keyword>
<reference evidence="2 3" key="1">
    <citation type="submission" date="2023-06" db="EMBL/GenBank/DDBJ databases">
        <title>Actinomycetospora Odt1-22.</title>
        <authorList>
            <person name="Supong K."/>
        </authorList>
    </citation>
    <scope>NUCLEOTIDE SEQUENCE [LARGE SCALE GENOMIC DNA]</scope>
    <source>
        <strain evidence="2 3">Odt1-22</strain>
    </source>
</reference>
<evidence type="ECO:0000313" key="2">
    <source>
        <dbReference type="EMBL" id="MDL5160420.1"/>
    </source>
</evidence>
<protein>
    <submittedName>
        <fullName evidence="2">Uncharacterized protein</fullName>
    </submittedName>
</protein>
<dbReference type="EMBL" id="JASVWF010000011">
    <property type="protein sequence ID" value="MDL5160420.1"/>
    <property type="molecule type" value="Genomic_DNA"/>
</dbReference>
<gene>
    <name evidence="2" type="ORF">QRT03_30945</name>
</gene>
<evidence type="ECO:0000313" key="3">
    <source>
        <dbReference type="Proteomes" id="UP001231924"/>
    </source>
</evidence>
<name>A0ABT7MIB3_9PSEU</name>
<dbReference type="RefSeq" id="WP_286057032.1">
    <property type="nucleotide sequence ID" value="NZ_JASVWF010000011.1"/>
</dbReference>